<evidence type="ECO:0000313" key="2">
    <source>
        <dbReference type="EMBL" id="MBL0389141.1"/>
    </source>
</evidence>
<dbReference type="EMBL" id="JAEQNB010000008">
    <property type="protein sequence ID" value="MBL0389141.1"/>
    <property type="molecule type" value="Genomic_DNA"/>
</dbReference>
<gene>
    <name evidence="2" type="ORF">JJB07_21330</name>
</gene>
<keyword evidence="3" id="KW-1185">Reference proteome</keyword>
<accession>A0ABS1JFT1</accession>
<comment type="caution">
    <text evidence="2">The sequence shown here is derived from an EMBL/GenBank/DDBJ whole genome shotgun (WGS) entry which is preliminary data.</text>
</comment>
<organism evidence="2 3">
    <name type="scientific">Tumebacillus amylolyticus</name>
    <dbReference type="NCBI Taxonomy" id="2801339"/>
    <lineage>
        <taxon>Bacteria</taxon>
        <taxon>Bacillati</taxon>
        <taxon>Bacillota</taxon>
        <taxon>Bacilli</taxon>
        <taxon>Bacillales</taxon>
        <taxon>Alicyclobacillaceae</taxon>
        <taxon>Tumebacillus</taxon>
    </lineage>
</organism>
<name>A0ABS1JFT1_9BACL</name>
<protein>
    <submittedName>
        <fullName evidence="2">GNAT family N-acetyltransferase</fullName>
    </submittedName>
</protein>
<evidence type="ECO:0000259" key="1">
    <source>
        <dbReference type="PROSITE" id="PS51186"/>
    </source>
</evidence>
<dbReference type="Pfam" id="PF13302">
    <property type="entry name" value="Acetyltransf_3"/>
    <property type="match status" value="1"/>
</dbReference>
<sequence length="165" mass="18844">MRPTLRPLLLQDLPFIHELYNEPSVHHQAVLTSMDVSLEKLEALLRYWLTDAKHLHFVIEDVDGTPLGLSQIFEIDRINRTCEVGALLLPRSQGKGIIALLHEHQMKVARDVLGVTTIHAQTVAYNSHSLHVLEKLGFQQQGIRKRALYRDDEFHDIVQCAKSLV</sequence>
<feature type="domain" description="N-acetyltransferase" evidence="1">
    <location>
        <begin position="3"/>
        <end position="161"/>
    </location>
</feature>
<reference evidence="2 3" key="1">
    <citation type="submission" date="2021-01" db="EMBL/GenBank/DDBJ databases">
        <title>Tumebacillus sp. strain ITR2 16S ribosomal RNA gene Genome sequencing and assembly.</title>
        <authorList>
            <person name="Kang M."/>
        </authorList>
    </citation>
    <scope>NUCLEOTIDE SEQUENCE [LARGE SCALE GENOMIC DNA]</scope>
    <source>
        <strain evidence="2 3">ITR2</strain>
    </source>
</reference>
<dbReference type="RefSeq" id="WP_201638135.1">
    <property type="nucleotide sequence ID" value="NZ_JAEQNB010000008.1"/>
</dbReference>
<dbReference type="SUPFAM" id="SSF55729">
    <property type="entry name" value="Acyl-CoA N-acyltransferases (Nat)"/>
    <property type="match status" value="1"/>
</dbReference>
<dbReference type="InterPro" id="IPR016181">
    <property type="entry name" value="Acyl_CoA_acyltransferase"/>
</dbReference>
<dbReference type="Gene3D" id="3.40.630.30">
    <property type="match status" value="1"/>
</dbReference>
<dbReference type="InterPro" id="IPR000182">
    <property type="entry name" value="GNAT_dom"/>
</dbReference>
<proteinExistence type="predicted"/>
<dbReference type="PROSITE" id="PS51186">
    <property type="entry name" value="GNAT"/>
    <property type="match status" value="1"/>
</dbReference>
<dbReference type="PANTHER" id="PTHR43415:SF3">
    <property type="entry name" value="GNAT-FAMILY ACETYLTRANSFERASE"/>
    <property type="match status" value="1"/>
</dbReference>
<dbReference type="PANTHER" id="PTHR43415">
    <property type="entry name" value="SPERMIDINE N(1)-ACETYLTRANSFERASE"/>
    <property type="match status" value="1"/>
</dbReference>
<evidence type="ECO:0000313" key="3">
    <source>
        <dbReference type="Proteomes" id="UP000602284"/>
    </source>
</evidence>
<dbReference type="Proteomes" id="UP000602284">
    <property type="component" value="Unassembled WGS sequence"/>
</dbReference>